<evidence type="ECO:0000256" key="9">
    <source>
        <dbReference type="SAM" id="Phobius"/>
    </source>
</evidence>
<feature type="transmembrane region" description="Helical" evidence="9">
    <location>
        <begin position="169"/>
        <end position="189"/>
    </location>
</feature>
<proteinExistence type="predicted"/>
<feature type="transmembrane region" description="Helical" evidence="9">
    <location>
        <begin position="35"/>
        <end position="54"/>
    </location>
</feature>
<name>A0A5C4SL23_9FLAO</name>
<dbReference type="GO" id="GO:0015153">
    <property type="term" value="F:rhamnose transmembrane transporter activity"/>
    <property type="evidence" value="ECO:0007669"/>
    <property type="project" value="InterPro"/>
</dbReference>
<gene>
    <name evidence="10" type="ORF">FGF67_08635</name>
</gene>
<evidence type="ECO:0000256" key="7">
    <source>
        <dbReference type="ARBA" id="ARBA00022989"/>
    </source>
</evidence>
<feature type="transmembrane region" description="Helical" evidence="9">
    <location>
        <begin position="125"/>
        <end position="148"/>
    </location>
</feature>
<feature type="transmembrane region" description="Helical" evidence="9">
    <location>
        <begin position="287"/>
        <end position="306"/>
    </location>
</feature>
<sequence length="340" mass="36373">MITGVLFAILAGLLLGLYALPEKFTKDYEFENTWSMFFAINTFVVPNIAAFLLIDGFSDVLKSIPGDVLLGMVISSVAWGIGVMMWGKAINYIGLSLGFSIFIGTVILVGSLLPFFVQGVPETNVFLTILGGLFVVLIGVMANGRAGILRQKDEEQAESSELAKKETSMVTGILIAVVGGLLATGFSFANSYGAEVINEAALAQGNAPWKSAIAVMYVIYMSGGVAIAVYFIQQLSAKKLWSKFRTPYLGKNIFLTSIMGVFNFAASVVFAYSAFKLGQELGGSVGYAIFNTACVVTAIVSGIITKEWIKASSKAKKFLYFGLACMVLGILIVAYSNSLK</sequence>
<dbReference type="Proteomes" id="UP000308713">
    <property type="component" value="Unassembled WGS sequence"/>
</dbReference>
<dbReference type="AlphaFoldDB" id="A0A5C4SL23"/>
<dbReference type="EMBL" id="VDCS01000007">
    <property type="protein sequence ID" value="TNJ44697.1"/>
    <property type="molecule type" value="Genomic_DNA"/>
</dbReference>
<dbReference type="InterPro" id="IPR036259">
    <property type="entry name" value="MFS_trans_sf"/>
</dbReference>
<reference evidence="10 11" key="1">
    <citation type="submission" date="2019-05" db="EMBL/GenBank/DDBJ databases">
        <title>Tamlana fucoidanivorans sp. nov., isolated from the surface of algae collected from Fujian province in China.</title>
        <authorList>
            <person name="Li J."/>
        </authorList>
    </citation>
    <scope>NUCLEOTIDE SEQUENCE [LARGE SCALE GENOMIC DNA]</scope>
    <source>
        <strain evidence="10 11">CW2-9</strain>
    </source>
</reference>
<keyword evidence="5 9" id="KW-0812">Transmembrane</keyword>
<feature type="transmembrane region" description="Helical" evidence="9">
    <location>
        <begin position="92"/>
        <end position="113"/>
    </location>
</feature>
<evidence type="ECO:0000313" key="10">
    <source>
        <dbReference type="EMBL" id="TNJ44697.1"/>
    </source>
</evidence>
<evidence type="ECO:0000313" key="11">
    <source>
        <dbReference type="Proteomes" id="UP000308713"/>
    </source>
</evidence>
<feature type="transmembrane region" description="Helical" evidence="9">
    <location>
        <begin position="253"/>
        <end position="275"/>
    </location>
</feature>
<keyword evidence="11" id="KW-1185">Reference proteome</keyword>
<evidence type="ECO:0000256" key="5">
    <source>
        <dbReference type="ARBA" id="ARBA00022692"/>
    </source>
</evidence>
<keyword evidence="1" id="KW-0813">Transport</keyword>
<keyword evidence="3" id="KW-0997">Cell inner membrane</keyword>
<keyword evidence="6" id="KW-0769">Symport</keyword>
<evidence type="ECO:0000256" key="3">
    <source>
        <dbReference type="ARBA" id="ARBA00022519"/>
    </source>
</evidence>
<evidence type="ECO:0000256" key="4">
    <source>
        <dbReference type="ARBA" id="ARBA00022597"/>
    </source>
</evidence>
<evidence type="ECO:0000256" key="1">
    <source>
        <dbReference type="ARBA" id="ARBA00022448"/>
    </source>
</evidence>
<accession>A0A5C4SL23</accession>
<evidence type="ECO:0000256" key="8">
    <source>
        <dbReference type="ARBA" id="ARBA00023136"/>
    </source>
</evidence>
<dbReference type="GO" id="GO:0015293">
    <property type="term" value="F:symporter activity"/>
    <property type="evidence" value="ECO:0007669"/>
    <property type="project" value="UniProtKB-KW"/>
</dbReference>
<dbReference type="GO" id="GO:0016020">
    <property type="term" value="C:membrane"/>
    <property type="evidence" value="ECO:0007669"/>
    <property type="project" value="InterPro"/>
</dbReference>
<dbReference type="RefSeq" id="WP_139696773.1">
    <property type="nucleotide sequence ID" value="NZ_CP074074.1"/>
</dbReference>
<keyword evidence="8 9" id="KW-0472">Membrane</keyword>
<organism evidence="10 11">
    <name type="scientific">Allotamlana fucoidanivorans</name>
    <dbReference type="NCBI Taxonomy" id="2583814"/>
    <lineage>
        <taxon>Bacteria</taxon>
        <taxon>Pseudomonadati</taxon>
        <taxon>Bacteroidota</taxon>
        <taxon>Flavobacteriia</taxon>
        <taxon>Flavobacteriales</taxon>
        <taxon>Flavobacteriaceae</taxon>
        <taxon>Allotamlana</taxon>
    </lineage>
</organism>
<keyword evidence="2" id="KW-1003">Cell membrane</keyword>
<comment type="caution">
    <text evidence="10">The sequence shown here is derived from an EMBL/GenBank/DDBJ whole genome shotgun (WGS) entry which is preliminary data.</text>
</comment>
<keyword evidence="7 9" id="KW-1133">Transmembrane helix</keyword>
<feature type="transmembrane region" description="Helical" evidence="9">
    <location>
        <begin position="209"/>
        <end position="232"/>
    </location>
</feature>
<feature type="transmembrane region" description="Helical" evidence="9">
    <location>
        <begin position="318"/>
        <end position="336"/>
    </location>
</feature>
<protein>
    <submittedName>
        <fullName evidence="10">Rhamnose/proton symporter RhaT</fullName>
    </submittedName>
</protein>
<dbReference type="InterPro" id="IPR004673">
    <property type="entry name" value="L-rhamnose-proton_sym_RhaT"/>
</dbReference>
<dbReference type="SUPFAM" id="SSF103473">
    <property type="entry name" value="MFS general substrate transporter"/>
    <property type="match status" value="1"/>
</dbReference>
<dbReference type="OrthoDB" id="9777499at2"/>
<dbReference type="Pfam" id="PF06379">
    <property type="entry name" value="RhaT"/>
    <property type="match status" value="1"/>
</dbReference>
<keyword evidence="4" id="KW-0762">Sugar transport</keyword>
<evidence type="ECO:0000256" key="2">
    <source>
        <dbReference type="ARBA" id="ARBA00022475"/>
    </source>
</evidence>
<evidence type="ECO:0000256" key="6">
    <source>
        <dbReference type="ARBA" id="ARBA00022847"/>
    </source>
</evidence>